<dbReference type="SUPFAM" id="SSF53901">
    <property type="entry name" value="Thiolase-like"/>
    <property type="match status" value="2"/>
</dbReference>
<dbReference type="Pfam" id="PF08541">
    <property type="entry name" value="ACP_syn_III_C"/>
    <property type="match status" value="1"/>
</dbReference>
<dbReference type="AlphaFoldDB" id="A0A0L0FRG2"/>
<dbReference type="STRING" id="667725.A0A0L0FRG2"/>
<keyword evidence="2 3" id="KW-0808">Transferase</keyword>
<name>A0A0L0FRG2_9EUKA</name>
<dbReference type="RefSeq" id="XP_014153181.1">
    <property type="nucleotide sequence ID" value="XM_014297706.1"/>
</dbReference>
<evidence type="ECO:0000259" key="5">
    <source>
        <dbReference type="Pfam" id="PF08541"/>
    </source>
</evidence>
<dbReference type="GeneID" id="25908826"/>
<dbReference type="GO" id="GO:0016747">
    <property type="term" value="F:acyltransferase activity, transferring groups other than amino-acyl groups"/>
    <property type="evidence" value="ECO:0007669"/>
    <property type="project" value="InterPro"/>
</dbReference>
<dbReference type="OrthoDB" id="329835at2759"/>
<feature type="domain" description="Beta-ketoacyl-[acyl-carrier-protein] synthase III C-terminal" evidence="5">
    <location>
        <begin position="424"/>
        <end position="504"/>
    </location>
</feature>
<dbReference type="InterPro" id="IPR013747">
    <property type="entry name" value="ACP_syn_III_C"/>
</dbReference>
<gene>
    <name evidence="6" type="ORF">SARC_08322</name>
</gene>
<evidence type="ECO:0000256" key="1">
    <source>
        <dbReference type="ARBA" id="ARBA00005531"/>
    </source>
</evidence>
<dbReference type="InterPro" id="IPR013601">
    <property type="entry name" value="FAE1_typ3_polyketide_synth"/>
</dbReference>
<evidence type="ECO:0000259" key="4">
    <source>
        <dbReference type="Pfam" id="PF08392"/>
    </source>
</evidence>
<dbReference type="EC" id="2.3.1.-" evidence="3"/>
<dbReference type="Pfam" id="PF08392">
    <property type="entry name" value="FAE1_CUT1_RppA"/>
    <property type="match status" value="1"/>
</dbReference>
<evidence type="ECO:0000313" key="7">
    <source>
        <dbReference type="Proteomes" id="UP000054560"/>
    </source>
</evidence>
<organism evidence="6 7">
    <name type="scientific">Sphaeroforma arctica JP610</name>
    <dbReference type="NCBI Taxonomy" id="667725"/>
    <lineage>
        <taxon>Eukaryota</taxon>
        <taxon>Ichthyosporea</taxon>
        <taxon>Ichthyophonida</taxon>
        <taxon>Sphaeroforma</taxon>
    </lineage>
</organism>
<evidence type="ECO:0000313" key="6">
    <source>
        <dbReference type="EMBL" id="KNC79279.1"/>
    </source>
</evidence>
<sequence length="508" mass="56867">MAIERPFKNEKFSAEKSTSVDVVPRSNIYLANRLSLNVIDFYQVYVQCYVPYILTAIVVLLSTKLASDVSASEVNWDSAVAYVSQLNYKFAVDGLALVMLVAFLGSYLSSRKSPVYCVEFETFTPPESWKVTRDEIMQVMRSSNSFTEESQDFLQRIMDTSATGNATHWPPGILKALKGQKQEETMTSSRREFMTVMAGCIDQLIERTKIDIKNVDFLVVNCSLFSPTPSLCAMISNHYGMKSSLQSFNLGGMGCSAGLISVDLAKQLLENNPGKTAIVFSTETISEQLYHGNERSMLLQNTLFRVGGSAALLSSKWKDGLTAKYKLLHTVRTQHSNDLAYNAVYQCEDKTGEQGIRLSKDIVSVAGKAMTTNLTSLGPYVLPVTEQVKVLYSMLMSFGRKRGWVRPSENGAEKHYVPNFKAGVQHFCIHAGGRAVIEGIQKNLQLSDYDTEPSRETLHNFGNTSSSSIWYEMRWLEDHDRIKRGDRTLQLAFGSGFKCNSAVWLRLR</sequence>
<dbReference type="Proteomes" id="UP000054560">
    <property type="component" value="Unassembled WGS sequence"/>
</dbReference>
<dbReference type="PIRSF" id="PIRSF036417">
    <property type="entry name" value="3-ktacl-CoA_syn"/>
    <property type="match status" value="1"/>
</dbReference>
<proteinExistence type="inferred from homology"/>
<comment type="similarity">
    <text evidence="1 3">Belongs to the thiolase-like superfamily. Chalcone/stilbene synthases family.</text>
</comment>
<dbReference type="GO" id="GO:0006633">
    <property type="term" value="P:fatty acid biosynthetic process"/>
    <property type="evidence" value="ECO:0007669"/>
    <property type="project" value="UniProtKB-UniPathway"/>
</dbReference>
<reference evidence="6 7" key="1">
    <citation type="submission" date="2011-02" db="EMBL/GenBank/DDBJ databases">
        <title>The Genome Sequence of Sphaeroforma arctica JP610.</title>
        <authorList>
            <consortium name="The Broad Institute Genome Sequencing Platform"/>
            <person name="Russ C."/>
            <person name="Cuomo C."/>
            <person name="Young S.K."/>
            <person name="Zeng Q."/>
            <person name="Gargeya S."/>
            <person name="Alvarado L."/>
            <person name="Berlin A."/>
            <person name="Chapman S.B."/>
            <person name="Chen Z."/>
            <person name="Freedman E."/>
            <person name="Gellesch M."/>
            <person name="Goldberg J."/>
            <person name="Griggs A."/>
            <person name="Gujja S."/>
            <person name="Heilman E."/>
            <person name="Heiman D."/>
            <person name="Howarth C."/>
            <person name="Mehta T."/>
            <person name="Neiman D."/>
            <person name="Pearson M."/>
            <person name="Roberts A."/>
            <person name="Saif S."/>
            <person name="Shea T."/>
            <person name="Shenoy N."/>
            <person name="Sisk P."/>
            <person name="Stolte C."/>
            <person name="Sykes S."/>
            <person name="White J."/>
            <person name="Yandava C."/>
            <person name="Burger G."/>
            <person name="Gray M.W."/>
            <person name="Holland P.W.H."/>
            <person name="King N."/>
            <person name="Lang F.B.F."/>
            <person name="Roger A.J."/>
            <person name="Ruiz-Trillo I."/>
            <person name="Haas B."/>
            <person name="Nusbaum C."/>
            <person name="Birren B."/>
        </authorList>
    </citation>
    <scope>NUCLEOTIDE SEQUENCE [LARGE SCALE GENOMIC DNA]</scope>
    <source>
        <strain evidence="6 7">JP610</strain>
    </source>
</reference>
<protein>
    <recommendedName>
        <fullName evidence="3">3-ketoacyl-CoA synthase</fullName>
        <ecNumber evidence="3">2.3.1.-</ecNumber>
    </recommendedName>
</protein>
<dbReference type="EMBL" id="KQ242335">
    <property type="protein sequence ID" value="KNC79279.1"/>
    <property type="molecule type" value="Genomic_DNA"/>
</dbReference>
<dbReference type="GO" id="GO:0016020">
    <property type="term" value="C:membrane"/>
    <property type="evidence" value="ECO:0007669"/>
    <property type="project" value="InterPro"/>
</dbReference>
<accession>A0A0L0FRG2</accession>
<dbReference type="UniPathway" id="UPA00094"/>
<comment type="pathway">
    <text evidence="3">Lipid metabolism; fatty acid biosynthesis.</text>
</comment>
<dbReference type="InterPro" id="IPR012392">
    <property type="entry name" value="3-ktacl-CoA_syn"/>
</dbReference>
<evidence type="ECO:0000256" key="2">
    <source>
        <dbReference type="ARBA" id="ARBA00022679"/>
    </source>
</evidence>
<evidence type="ECO:0000256" key="3">
    <source>
        <dbReference type="PIRNR" id="PIRNR036417"/>
    </source>
</evidence>
<dbReference type="InterPro" id="IPR016039">
    <property type="entry name" value="Thiolase-like"/>
</dbReference>
<dbReference type="Gene3D" id="3.40.47.10">
    <property type="match status" value="1"/>
</dbReference>
<keyword evidence="3" id="KW-0012">Acyltransferase</keyword>
<feature type="domain" description="FAE" evidence="4">
    <location>
        <begin position="108"/>
        <end position="395"/>
    </location>
</feature>
<dbReference type="PANTHER" id="PTHR31561">
    <property type="entry name" value="3-KETOACYL-COA SYNTHASE"/>
    <property type="match status" value="1"/>
</dbReference>
<dbReference type="CDD" id="cd00831">
    <property type="entry name" value="CHS_like"/>
    <property type="match status" value="1"/>
</dbReference>
<dbReference type="eggNOG" id="ENOG502QPKZ">
    <property type="taxonomic scope" value="Eukaryota"/>
</dbReference>
<keyword evidence="7" id="KW-1185">Reference proteome</keyword>